<dbReference type="SUPFAM" id="SSF52540">
    <property type="entry name" value="P-loop containing nucleoside triphosphate hydrolases"/>
    <property type="match status" value="1"/>
</dbReference>
<feature type="domain" description="Disease resistance protein At4g27190-like leucine-rich repeats" evidence="8">
    <location>
        <begin position="1100"/>
        <end position="1215"/>
    </location>
</feature>
<evidence type="ECO:0000259" key="7">
    <source>
        <dbReference type="Pfam" id="PF00931"/>
    </source>
</evidence>
<dbReference type="GO" id="GO:0043531">
    <property type="term" value="F:ADP binding"/>
    <property type="evidence" value="ECO:0007669"/>
    <property type="project" value="InterPro"/>
</dbReference>
<comment type="caution">
    <text evidence="9">The sequence shown here is derived from an EMBL/GenBank/DDBJ whole genome shotgun (WGS) entry which is preliminary data.</text>
</comment>
<evidence type="ECO:0000313" key="10">
    <source>
        <dbReference type="Proteomes" id="UP000634136"/>
    </source>
</evidence>
<dbReference type="PANTHER" id="PTHR33463">
    <property type="entry name" value="NB-ARC DOMAIN-CONTAINING PROTEIN-RELATED"/>
    <property type="match status" value="1"/>
</dbReference>
<keyword evidence="3" id="KW-0677">Repeat</keyword>
<dbReference type="GO" id="GO:0006952">
    <property type="term" value="P:defense response"/>
    <property type="evidence" value="ECO:0007669"/>
    <property type="project" value="UniProtKB-KW"/>
</dbReference>
<evidence type="ECO:0000256" key="1">
    <source>
        <dbReference type="ARBA" id="ARBA00008894"/>
    </source>
</evidence>
<dbReference type="Pfam" id="PF23247">
    <property type="entry name" value="LRR_RPS2"/>
    <property type="match status" value="3"/>
</dbReference>
<dbReference type="Gene3D" id="1.10.8.430">
    <property type="entry name" value="Helical domain of apoptotic protease-activating factors"/>
    <property type="match status" value="1"/>
</dbReference>
<keyword evidence="10" id="KW-1185">Reference proteome</keyword>
<dbReference type="InterPro" id="IPR032675">
    <property type="entry name" value="LRR_dom_sf"/>
</dbReference>
<dbReference type="GO" id="GO:0005524">
    <property type="term" value="F:ATP binding"/>
    <property type="evidence" value="ECO:0007669"/>
    <property type="project" value="UniProtKB-KW"/>
</dbReference>
<dbReference type="InterPro" id="IPR002182">
    <property type="entry name" value="NB-ARC"/>
</dbReference>
<reference evidence="9" key="1">
    <citation type="submission" date="2020-09" db="EMBL/GenBank/DDBJ databases">
        <title>Genome-Enabled Discovery of Anthraquinone Biosynthesis in Senna tora.</title>
        <authorList>
            <person name="Kang S.-H."/>
            <person name="Pandey R.P."/>
            <person name="Lee C.-M."/>
            <person name="Sim J.-S."/>
            <person name="Jeong J.-T."/>
            <person name="Choi B.-S."/>
            <person name="Jung M."/>
            <person name="Ginzburg D."/>
            <person name="Zhao K."/>
            <person name="Won S.Y."/>
            <person name="Oh T.-J."/>
            <person name="Yu Y."/>
            <person name="Kim N.-H."/>
            <person name="Lee O.R."/>
            <person name="Lee T.-H."/>
            <person name="Bashyal P."/>
            <person name="Kim T.-S."/>
            <person name="Lee W.-H."/>
            <person name="Kawkins C."/>
            <person name="Kim C.-K."/>
            <person name="Kim J.S."/>
            <person name="Ahn B.O."/>
            <person name="Rhee S.Y."/>
            <person name="Sohng J.K."/>
        </authorList>
    </citation>
    <scope>NUCLEOTIDE SEQUENCE</scope>
    <source>
        <tissue evidence="9">Leaf</tissue>
    </source>
</reference>
<dbReference type="InterPro" id="IPR042197">
    <property type="entry name" value="Apaf_helical"/>
</dbReference>
<proteinExistence type="inferred from homology"/>
<evidence type="ECO:0000313" key="9">
    <source>
        <dbReference type="EMBL" id="KAF7833697.1"/>
    </source>
</evidence>
<dbReference type="InterPro" id="IPR027417">
    <property type="entry name" value="P-loop_NTPase"/>
</dbReference>
<dbReference type="FunFam" id="3.40.50.300:FF:001091">
    <property type="entry name" value="Probable disease resistance protein At1g61300"/>
    <property type="match status" value="1"/>
</dbReference>
<dbReference type="Gene3D" id="1.10.10.10">
    <property type="entry name" value="Winged helix-like DNA-binding domain superfamily/Winged helix DNA-binding domain"/>
    <property type="match status" value="1"/>
</dbReference>
<feature type="domain" description="NB-ARC" evidence="7">
    <location>
        <begin position="204"/>
        <end position="363"/>
    </location>
</feature>
<feature type="domain" description="Disease resistance protein At4g27190-like leucine-rich repeats" evidence="8">
    <location>
        <begin position="1246"/>
        <end position="1345"/>
    </location>
</feature>
<dbReference type="InterPro" id="IPR050905">
    <property type="entry name" value="Plant_NBS-LRR"/>
</dbReference>
<evidence type="ECO:0000256" key="6">
    <source>
        <dbReference type="ARBA" id="ARBA00022840"/>
    </source>
</evidence>
<evidence type="ECO:0000259" key="8">
    <source>
        <dbReference type="Pfam" id="PF23247"/>
    </source>
</evidence>
<dbReference type="SUPFAM" id="SSF52058">
    <property type="entry name" value="L domain-like"/>
    <property type="match status" value="2"/>
</dbReference>
<keyword evidence="9" id="KW-0378">Hydrolase</keyword>
<keyword evidence="4" id="KW-0547">Nucleotide-binding</keyword>
<keyword evidence="2" id="KW-0433">Leucine-rich repeat</keyword>
<keyword evidence="6" id="KW-0067">ATP-binding</keyword>
<dbReference type="Proteomes" id="UP000634136">
    <property type="component" value="Unassembled WGS sequence"/>
</dbReference>
<dbReference type="GO" id="GO:0016787">
    <property type="term" value="F:hydrolase activity"/>
    <property type="evidence" value="ECO:0007669"/>
    <property type="project" value="UniProtKB-KW"/>
</dbReference>
<dbReference type="PANTHER" id="PTHR33463:SF105">
    <property type="entry name" value="AND NB-ARC DOMAIN DISEASE RESISTANCE PROTEIN, PUTATIVE-RELATED"/>
    <property type="match status" value="1"/>
</dbReference>
<dbReference type="InterPro" id="IPR036388">
    <property type="entry name" value="WH-like_DNA-bd_sf"/>
</dbReference>
<organism evidence="9 10">
    <name type="scientific">Senna tora</name>
    <dbReference type="NCBI Taxonomy" id="362788"/>
    <lineage>
        <taxon>Eukaryota</taxon>
        <taxon>Viridiplantae</taxon>
        <taxon>Streptophyta</taxon>
        <taxon>Embryophyta</taxon>
        <taxon>Tracheophyta</taxon>
        <taxon>Spermatophyta</taxon>
        <taxon>Magnoliopsida</taxon>
        <taxon>eudicotyledons</taxon>
        <taxon>Gunneridae</taxon>
        <taxon>Pentapetalae</taxon>
        <taxon>rosids</taxon>
        <taxon>fabids</taxon>
        <taxon>Fabales</taxon>
        <taxon>Fabaceae</taxon>
        <taxon>Caesalpinioideae</taxon>
        <taxon>Cassia clade</taxon>
        <taxon>Senna</taxon>
    </lineage>
</organism>
<dbReference type="InterPro" id="IPR057135">
    <property type="entry name" value="At4g27190-like_LRR"/>
</dbReference>
<evidence type="ECO:0000256" key="2">
    <source>
        <dbReference type="ARBA" id="ARBA00022614"/>
    </source>
</evidence>
<dbReference type="PRINTS" id="PR00364">
    <property type="entry name" value="DISEASERSIST"/>
</dbReference>
<dbReference type="Gene3D" id="3.40.50.300">
    <property type="entry name" value="P-loop containing nucleotide triphosphate hydrolases"/>
    <property type="match status" value="1"/>
</dbReference>
<evidence type="ECO:0000256" key="3">
    <source>
        <dbReference type="ARBA" id="ARBA00022737"/>
    </source>
</evidence>
<dbReference type="Pfam" id="PF00931">
    <property type="entry name" value="NB-ARC"/>
    <property type="match status" value="1"/>
</dbReference>
<gene>
    <name evidence="9" type="ORF">G2W53_016030</name>
</gene>
<feature type="domain" description="Disease resistance protein At4g27190-like leucine-rich repeats" evidence="8">
    <location>
        <begin position="837"/>
        <end position="880"/>
    </location>
</feature>
<accession>A0A834WWU6</accession>
<evidence type="ECO:0000256" key="5">
    <source>
        <dbReference type="ARBA" id="ARBA00022821"/>
    </source>
</evidence>
<dbReference type="Gene3D" id="3.80.10.10">
    <property type="entry name" value="Ribonuclease Inhibitor"/>
    <property type="match status" value="4"/>
</dbReference>
<keyword evidence="5" id="KW-0611">Plant defense</keyword>
<evidence type="ECO:0000256" key="4">
    <source>
        <dbReference type="ARBA" id="ARBA00022741"/>
    </source>
</evidence>
<name>A0A834WWU6_9FABA</name>
<dbReference type="EMBL" id="JAAIUW010000005">
    <property type="protein sequence ID" value="KAF7833697.1"/>
    <property type="molecule type" value="Genomic_DNA"/>
</dbReference>
<sequence length="1687" mass="192904">MNRKLQFSVSEKWKRLGIIASSETLFGRLENPRKVVSCVIMASADAAVPVLIEIAKSVICELKHQARYLFCYNKILEDLRNEKGKLMLTKEGVVEQAKRAHNKTEKIGKEVEKWFEDVKISITDVDKLEEETITNKTTCLFRWCPNCTLQYRLGKKATKKMRKLIELNAKSDFNCFSQLLMLPGMEYHSSGDFIYFESTNLAREQLLEALTDDKNYRIGLYGMGGFGKTTLVKEVGKEVEQSKLFDKVVFIVVSSPPDVRQIQDNIASSLGLKFEEEHESDRAKRLWLRLTNGERILVILDDVWEKLDFKDIGIPTEDNFSGCKVLLTTRSVQVCASTKCQRMILLSLLSDVDAWILFQKHAGITNDSSNSLKDVAKEIAKQCKRLPVAIVTVASSLKDRSLEDWKMALTTLKNSKPVDDIDEDLIRIYECLKLSFDYLRSDKVKNLFLLCALFEKDYEIPMEDLTILGKGLGLLGDVDSYETTRSLVRAAKNKLIDSCLLLQGREGGYVKMHDLVHDMVHWLANNEIEVIMGPKRNTKALAEKFGKASTIRNAGSESFGSKGSAPLEIINPTIAKVNSIVNKSSSTAPKKLEIRRHLYFGELKRLESFELINCWIDELPNGIAEMEELKLLNLRNCKIKRNPYEVIGRCSLLEELYFILNKGLEDPLDFQNAAKLFKRNSSPVLRRYHLEIGGGFDLYSVYDSISRGIAIENFDASSSNTTIKDLVQRAEILHLEKLQGGCRTVIPDIVQAEGGYMNDLILLLLNSCSTIERLVDTSNTNFFLGVETILPNLAKLMLNNMDNLKELCQGPSPFGFLEKLEELYIRNCKQLQRKLFSGSMNFSKLAVVKVQYCPMLTSLFSPSTARTLIMLKYLEIHECNELKCIIADQIEEGEEIVQDNHDQRTLVPMFPNLETLHIDGCNSIEFIFPLSFAPNLPLLKTIKLSRSCELKYIFGIYQHEDPLLLRDEKDNMLPLLNKITLIELPSFVGIYPGSCDELSLQKLLPKNGPILSATTSKPDPHNSVGLYRSNLESLFPVDVSQYLSKQMLHFCYVEKIKLTNCPKLISLFTLSSVPTMLLKELIIKECHGLKHLIIDDGDEHDQLNNGSVFPKLTTLTVWKCRLLESVFPATFSEGLKQLKYMEIAEAPELKYVFTHYHQKDHSSHQKQNKIYINLPALEHLCLRNLPNILSFCSSNYYPTWPFLQKFIVDECPKLSFMSISEVDRKTTEESTMMTTHGRQSRDEDRTLEEMQTLKTIYVNKSKIEGIFQIKRLSINRLQVISSLQSMTLHHLPELRYICISQKQLMSLQSLVFLDVSHCRRLKVIFTVSVLKDLPQLKYLSIRNCEQLEHIIEDDDDQTSSNHHSPQVLLPNLTTIDVQRCRNLQCLFSISTFLDLPRLEYLSIVDSPRLHEVFGCKRSETLDGKDGFMLPSLNFLRLVQLPSLINICHCFQFQTKRDCQVFVRGCPKFPLSSTSNPGDAESKQSQLLHSTEVPTLLSAFPPSSQSLSSISEAFGGAEQPISVCTTRDDHPTTKQASIMSSTEELVDFHNLFKIDPRRASLLDEAFAKYPHLWEWQKGLRLKFCKWGYESLADMLMFLKSETPMAMDDLRKQEFERLYSELDSFGFDKGWLESLYKRVMEVQVDEEKLRELAELELQEDFLLGELNNARIKIGRIRDDVSKYDTIFDF</sequence>
<protein>
    <submittedName>
        <fullName evidence="9">Putative P-loop containing nucleoside triphosphate hydrolase, leucine-rich repeat domain, L</fullName>
    </submittedName>
</protein>
<comment type="similarity">
    <text evidence="1">Belongs to the disease resistance NB-LRR family.</text>
</comment>
<dbReference type="OrthoDB" id="1399370at2759"/>